<dbReference type="Gene3D" id="2.90.10.10">
    <property type="entry name" value="Bulb-type lectin domain"/>
    <property type="match status" value="2"/>
</dbReference>
<dbReference type="SUPFAM" id="SSF51110">
    <property type="entry name" value="alpha-D-mannose-specific plant lectins"/>
    <property type="match status" value="2"/>
</dbReference>
<name>A0A815RPC3_ADIRI</name>
<comment type="caution">
    <text evidence="2">The sequence shown here is derived from an EMBL/GenBank/DDBJ whole genome shotgun (WGS) entry which is preliminary data.</text>
</comment>
<gene>
    <name evidence="2" type="ORF">EDS130_LOCUS41413</name>
</gene>
<dbReference type="AlphaFoldDB" id="A0A815RPC3"/>
<dbReference type="Proteomes" id="UP000663852">
    <property type="component" value="Unassembled WGS sequence"/>
</dbReference>
<evidence type="ECO:0000313" key="2">
    <source>
        <dbReference type="EMBL" id="CAF1480539.1"/>
    </source>
</evidence>
<dbReference type="Gene3D" id="3.40.630.10">
    <property type="entry name" value="Zn peptidases"/>
    <property type="match status" value="1"/>
</dbReference>
<dbReference type="InterPro" id="IPR012334">
    <property type="entry name" value="Pectin_lyas_fold"/>
</dbReference>
<dbReference type="Gene3D" id="2.160.20.10">
    <property type="entry name" value="Single-stranded right-handed beta-helix, Pectin lyase-like"/>
    <property type="match status" value="1"/>
</dbReference>
<feature type="domain" description="Bulb-type lectin" evidence="1">
    <location>
        <begin position="534"/>
        <end position="658"/>
    </location>
</feature>
<dbReference type="InterPro" id="IPR036426">
    <property type="entry name" value="Bulb-type_lectin_dom_sf"/>
</dbReference>
<dbReference type="Pfam" id="PF04389">
    <property type="entry name" value="Peptidase_M28"/>
    <property type="match status" value="1"/>
</dbReference>
<dbReference type="SUPFAM" id="SSF51126">
    <property type="entry name" value="Pectin lyase-like"/>
    <property type="match status" value="1"/>
</dbReference>
<dbReference type="SUPFAM" id="SSF53187">
    <property type="entry name" value="Zn-dependent exopeptidases"/>
    <property type="match status" value="1"/>
</dbReference>
<protein>
    <recommendedName>
        <fullName evidence="1">Bulb-type lectin domain-containing protein</fullName>
    </recommendedName>
</protein>
<sequence>MCSTNDRCQCVAYRFRCSEDDDACTEGELINGGTKWEYNLVTEAACQEMRADYSSNVFSNVTCCSTDECNRPRDIKCGDETIINKLLINGGPNTIVSLCANTVFKLKNPVIFTAYNQELSTDGYPRDATRATLIVTGANQTAAIIGNCNQCSGLKLRNIQVNGNRPVLGLLKGSGNIEIGGATNNQLVEYVHSYEPRGWSCLHITESGLNRCQNATIINNDIGPAGHPNGEYADGISMACTRSLVADNVITDVTDGAIVVFGAPFTTVINNTIIAKTRTLLGAINMVDYGPYEGDYTGVIVMQNTIRAQSAFIKTAIAIGPAVWGADAVKYNRNGVVHSNTIEGEHMGYGIIVSGALNFTVLDNNSTAQYSGAFTSSCYTPNNAPPMAFLKGKRADGQLQSDFILGRAQYIICIEPGVSGTYTYQPGQLELYSNQQIDLKNATFTLLNDGNLVLYQAGMAKWSSDTCCTDCTNRQCRLTFNSIGQLVLYKKTEILALWPPAYTGNLRDSSIRISNASAYFTFSDGNNSIIWASSYDFYPSFRLTNNSFVRQMINNTFLYLTLLNNGNLAVYLNAIGTGPLLWSTSLSGKTCNNGCFLSFQGDGNIVIYGDQGVLWATGTNPSGTKLMFNTIVPYLQVYNSSNDVIWYSNDHVPFLVVGIPCGGLFTGADEGKTLEQRNRYDRMLGHGHGGIANTMLDPCYHKICDTIENVSPFAFEIMTKAAAYTIETLARMPDLSRYIYE</sequence>
<accession>A0A815RPC3</accession>
<evidence type="ECO:0000259" key="1">
    <source>
        <dbReference type="PROSITE" id="PS50927"/>
    </source>
</evidence>
<dbReference type="OrthoDB" id="2587928at2759"/>
<dbReference type="InterPro" id="IPR001480">
    <property type="entry name" value="Bulb-type_lectin_dom"/>
</dbReference>
<evidence type="ECO:0000313" key="3">
    <source>
        <dbReference type="Proteomes" id="UP000663852"/>
    </source>
</evidence>
<dbReference type="PROSITE" id="PS50927">
    <property type="entry name" value="BULB_LECTIN"/>
    <property type="match status" value="1"/>
</dbReference>
<proteinExistence type="predicted"/>
<dbReference type="EMBL" id="CAJNOJ010000543">
    <property type="protein sequence ID" value="CAF1480539.1"/>
    <property type="molecule type" value="Genomic_DNA"/>
</dbReference>
<dbReference type="InterPro" id="IPR011050">
    <property type="entry name" value="Pectin_lyase_fold/virulence"/>
</dbReference>
<reference evidence="2" key="1">
    <citation type="submission" date="2021-02" db="EMBL/GenBank/DDBJ databases">
        <authorList>
            <person name="Nowell W R."/>
        </authorList>
    </citation>
    <scope>NUCLEOTIDE SEQUENCE</scope>
</reference>
<dbReference type="InterPro" id="IPR007484">
    <property type="entry name" value="Peptidase_M28"/>
</dbReference>
<organism evidence="2 3">
    <name type="scientific">Adineta ricciae</name>
    <name type="common">Rotifer</name>
    <dbReference type="NCBI Taxonomy" id="249248"/>
    <lineage>
        <taxon>Eukaryota</taxon>
        <taxon>Metazoa</taxon>
        <taxon>Spiralia</taxon>
        <taxon>Gnathifera</taxon>
        <taxon>Rotifera</taxon>
        <taxon>Eurotatoria</taxon>
        <taxon>Bdelloidea</taxon>
        <taxon>Adinetida</taxon>
        <taxon>Adinetidae</taxon>
        <taxon>Adineta</taxon>
    </lineage>
</organism>